<evidence type="ECO:0000313" key="4">
    <source>
        <dbReference type="EMBL" id="SFM30633.1"/>
    </source>
</evidence>
<dbReference type="Gene3D" id="1.20.58.2200">
    <property type="match status" value="1"/>
</dbReference>
<reference evidence="4 5" key="1">
    <citation type="submission" date="2016-10" db="EMBL/GenBank/DDBJ databases">
        <authorList>
            <person name="de Groot N.N."/>
        </authorList>
    </citation>
    <scope>NUCLEOTIDE SEQUENCE [LARGE SCALE GENOMIC DNA]</scope>
    <source>
        <strain evidence="4 5">Nm146</strain>
    </source>
</reference>
<protein>
    <submittedName>
        <fullName evidence="4">Pilus assembly protein FimV</fullName>
    </submittedName>
</protein>
<dbReference type="Proteomes" id="UP000199561">
    <property type="component" value="Unassembled WGS sequence"/>
</dbReference>
<dbReference type="InterPro" id="IPR038440">
    <property type="entry name" value="FimV_C_sf"/>
</dbReference>
<organism evidence="4 5">
    <name type="scientific">Nitrosomonas nitrosa</name>
    <dbReference type="NCBI Taxonomy" id="52442"/>
    <lineage>
        <taxon>Bacteria</taxon>
        <taxon>Pseudomonadati</taxon>
        <taxon>Pseudomonadota</taxon>
        <taxon>Betaproteobacteria</taxon>
        <taxon>Nitrosomonadales</taxon>
        <taxon>Nitrosomonadaceae</taxon>
        <taxon>Nitrosomonas</taxon>
    </lineage>
</organism>
<dbReference type="InterPro" id="IPR018392">
    <property type="entry name" value="LysM"/>
</dbReference>
<gene>
    <name evidence="4" type="ORF">SAMN05421880_11261</name>
</gene>
<dbReference type="NCBIfam" id="TIGR03504">
    <property type="entry name" value="FimV_Cterm"/>
    <property type="match status" value="1"/>
</dbReference>
<sequence>MSKFCLKVGWVMILCLMPWLVNAAGLGKLTLGSSLGQPFKAEIELVSVDEGELPSLAARVASPEAFNQAGMIYAPYHASLRVSIEKRVNGQPYIHVASTQSINEPFINLLVELSGSSSGRLLREYTVLLDPAETELNEPVVPVVQRASSSLQATSSATETIQPHERNSQKTAINSKEASYKPGPATYGPVERGETLTKIAKQVAPEGIDLNQMLVALYQANRDAFFENNMNLLKVGSILRIPQHSEIASVSQREASQEIKAQTANWHAYRQRIAEAATSTSTSTSVRADLKQSAEGKISTTIEEDSPLSKNAPSEEVLILSKGQSPSSFQDNGEFVGGKNSATQDYLRMMEEDAIAKERALQEANERITLLEQNIERLQRLIEIKGTGMAEIQARAEQLSPQAESSPSSEEHLVSDDGVMTDAIMPEEVNEKTDAEHAETTVAAQSEVMEAADQVGLPEFESTSAVEMALLDQIIDFVAENLEVTGGVLAALLTGWLGISILRRRKNQKDEMDHLFDYVDEEPEGNSKTTHATAATSMTAAETVPAVLSDRQHNDKESFVEFSEEAKFNIEKREGGLSESAAGFFFGKNMTENVVVDQGKDLASHQAGIAPSSPKESPVETSSETPTENLAEQVHDIQFDIKDSPHHGAAELKDQEIVPDASEQGREKEAAVPDLEFTLSSAPEQDEKEDSPRKTDTSPDDAGIPFELDFPGEIASESPTTPSNDETVTSSQQEDDRHVLTFDLSEIKLDLDDEPEKAKDDNAQTDNQNDIPWDEVAVKIDLAKAYLEMKDIEGAQEILEEVLREGTESQQATARSMLDSLK</sequence>
<name>A0A1I4PT35_9PROT</name>
<dbReference type="STRING" id="52442.SAMN05421880_11261"/>
<dbReference type="NCBIfam" id="TIGR03505">
    <property type="entry name" value="FimV_core"/>
    <property type="match status" value="1"/>
</dbReference>
<feature type="compositionally biased region" description="Basic and acidic residues" evidence="2">
    <location>
        <begin position="734"/>
        <end position="762"/>
    </location>
</feature>
<evidence type="ECO:0000259" key="3">
    <source>
        <dbReference type="Pfam" id="PF25800"/>
    </source>
</evidence>
<feature type="region of interest" description="Disordered" evidence="2">
    <location>
        <begin position="605"/>
        <end position="627"/>
    </location>
</feature>
<evidence type="ECO:0000256" key="2">
    <source>
        <dbReference type="SAM" id="MobiDB-lite"/>
    </source>
</evidence>
<accession>A0A1I4PT35</accession>
<dbReference type="EMBL" id="FOUF01000012">
    <property type="protein sequence ID" value="SFM30633.1"/>
    <property type="molecule type" value="Genomic_DNA"/>
</dbReference>
<feature type="region of interest" description="Disordered" evidence="2">
    <location>
        <begin position="155"/>
        <end position="189"/>
    </location>
</feature>
<dbReference type="Gene3D" id="3.10.350.10">
    <property type="entry name" value="LysM domain"/>
    <property type="match status" value="1"/>
</dbReference>
<feature type="region of interest" description="Disordered" evidence="2">
    <location>
        <begin position="278"/>
        <end position="314"/>
    </location>
</feature>
<keyword evidence="1" id="KW-0175">Coiled coil</keyword>
<feature type="compositionally biased region" description="Polar residues" evidence="2">
    <location>
        <begin position="717"/>
        <end position="732"/>
    </location>
</feature>
<keyword evidence="5" id="KW-1185">Reference proteome</keyword>
<dbReference type="InterPro" id="IPR057840">
    <property type="entry name" value="FimV_N"/>
</dbReference>
<feature type="region of interest" description="Disordered" evidence="2">
    <location>
        <begin position="661"/>
        <end position="770"/>
    </location>
</feature>
<feature type="domain" description="FimV N-terminal" evidence="3">
    <location>
        <begin position="24"/>
        <end position="131"/>
    </location>
</feature>
<feature type="coiled-coil region" evidence="1">
    <location>
        <begin position="347"/>
        <end position="381"/>
    </location>
</feature>
<dbReference type="Pfam" id="PF25800">
    <property type="entry name" value="FimV_N"/>
    <property type="match status" value="1"/>
</dbReference>
<dbReference type="AlphaFoldDB" id="A0A1I4PT35"/>
<evidence type="ECO:0000256" key="1">
    <source>
        <dbReference type="SAM" id="Coils"/>
    </source>
</evidence>
<proteinExistence type="predicted"/>
<dbReference type="InterPro" id="IPR036779">
    <property type="entry name" value="LysM_dom_sf"/>
</dbReference>
<dbReference type="RefSeq" id="WP_143068215.1">
    <property type="nucleotide sequence ID" value="NZ_FOUF01000012.1"/>
</dbReference>
<dbReference type="InterPro" id="IPR020012">
    <property type="entry name" value="LysM_FimV"/>
</dbReference>
<evidence type="ECO:0000313" key="5">
    <source>
        <dbReference type="Proteomes" id="UP000199561"/>
    </source>
</evidence>
<dbReference type="CDD" id="cd00118">
    <property type="entry name" value="LysM"/>
    <property type="match status" value="1"/>
</dbReference>
<dbReference type="InterPro" id="IPR020011">
    <property type="entry name" value="FimV_C"/>
</dbReference>